<gene>
    <name evidence="1" type="ORF">NCTC13307_02357</name>
</gene>
<sequence>MYGKTALGVVRATYIIDENGIIEKVFEKAKPDTNAQEILEYLEKQE</sequence>
<protein>
    <submittedName>
        <fullName evidence="1">Thiol peroxidase</fullName>
    </submittedName>
</protein>
<organism evidence="1">
    <name type="scientific">Clostridioides difficile</name>
    <name type="common">Peptoclostridium difficile</name>
    <dbReference type="NCBI Taxonomy" id="1496"/>
    <lineage>
        <taxon>Bacteria</taxon>
        <taxon>Bacillati</taxon>
        <taxon>Bacillota</taxon>
        <taxon>Clostridia</taxon>
        <taxon>Peptostreptococcales</taxon>
        <taxon>Peptostreptococcaceae</taxon>
        <taxon>Clostridioides</taxon>
    </lineage>
</organism>
<dbReference type="InterPro" id="IPR036249">
    <property type="entry name" value="Thioredoxin-like_sf"/>
</dbReference>
<accession>A0A381IBQ0</accession>
<proteinExistence type="predicted"/>
<name>A0A381IBQ0_CLODI</name>
<dbReference type="SUPFAM" id="SSF52833">
    <property type="entry name" value="Thioredoxin-like"/>
    <property type="match status" value="1"/>
</dbReference>
<keyword evidence="1" id="KW-0575">Peroxidase</keyword>
<reference evidence="1" key="1">
    <citation type="submission" date="2018-06" db="EMBL/GenBank/DDBJ databases">
        <authorList>
            <consortium name="Pathogen Informatics"/>
            <person name="Doyle S."/>
        </authorList>
    </citation>
    <scope>NUCLEOTIDE SEQUENCE</scope>
    <source>
        <strain evidence="1">NCTC13307</strain>
    </source>
</reference>
<dbReference type="EMBL" id="UFWD01000001">
    <property type="protein sequence ID" value="SUY24599.1"/>
    <property type="molecule type" value="Genomic_DNA"/>
</dbReference>
<dbReference type="AlphaFoldDB" id="A0A381IBQ0"/>
<evidence type="ECO:0000313" key="1">
    <source>
        <dbReference type="EMBL" id="SUY24599.1"/>
    </source>
</evidence>
<dbReference type="GO" id="GO:0004601">
    <property type="term" value="F:peroxidase activity"/>
    <property type="evidence" value="ECO:0007669"/>
    <property type="project" value="UniProtKB-KW"/>
</dbReference>
<keyword evidence="1" id="KW-0560">Oxidoreductase</keyword>
<dbReference type="Gene3D" id="3.40.30.10">
    <property type="entry name" value="Glutaredoxin"/>
    <property type="match status" value="1"/>
</dbReference>